<keyword evidence="1" id="KW-0732">Signal</keyword>
<evidence type="ECO:0000313" key="3">
    <source>
        <dbReference type="Proteomes" id="UP000093757"/>
    </source>
</evidence>
<dbReference type="Proteomes" id="UP000093757">
    <property type="component" value="Unassembled WGS sequence"/>
</dbReference>
<name>A0A1A6BEN4_MYCGO</name>
<evidence type="ECO:0000256" key="1">
    <source>
        <dbReference type="SAM" id="SignalP"/>
    </source>
</evidence>
<protein>
    <recommendedName>
        <fullName evidence="4">Secreted protein</fullName>
    </recommendedName>
</protein>
<dbReference type="OrthoDB" id="4739449at2"/>
<dbReference type="EMBL" id="MAEM01000339">
    <property type="protein sequence ID" value="OBS00741.1"/>
    <property type="molecule type" value="Genomic_DNA"/>
</dbReference>
<organism evidence="2 3">
    <name type="scientific">Mycobacterium gordonae</name>
    <dbReference type="NCBI Taxonomy" id="1778"/>
    <lineage>
        <taxon>Bacteria</taxon>
        <taxon>Bacillati</taxon>
        <taxon>Actinomycetota</taxon>
        <taxon>Actinomycetes</taxon>
        <taxon>Mycobacteriales</taxon>
        <taxon>Mycobacteriaceae</taxon>
        <taxon>Mycobacterium</taxon>
    </lineage>
</organism>
<feature type="chain" id="PRO_5008342818" description="Secreted protein" evidence="1">
    <location>
        <begin position="27"/>
        <end position="168"/>
    </location>
</feature>
<reference evidence="2 3" key="1">
    <citation type="submission" date="2016-06" db="EMBL/GenBank/DDBJ databases">
        <authorList>
            <person name="Kjaerup R.B."/>
            <person name="Dalgaard T.S."/>
            <person name="Juul-Madsen H.R."/>
        </authorList>
    </citation>
    <scope>NUCLEOTIDE SEQUENCE [LARGE SCALE GENOMIC DNA]</scope>
    <source>
        <strain evidence="2 3">1245752.6</strain>
    </source>
</reference>
<accession>A0A1A6BEN4</accession>
<evidence type="ECO:0000313" key="2">
    <source>
        <dbReference type="EMBL" id="OBS00741.1"/>
    </source>
</evidence>
<evidence type="ECO:0008006" key="4">
    <source>
        <dbReference type="Google" id="ProtNLM"/>
    </source>
</evidence>
<sequence>MRRSLSAAVAAAAVLGGVGTAPPAWAYNPAINGTFTATQIGDWARTRTVYHDEEVVRSTWRITTSCSTAQDCTGTVVSDQGWTAPLYMHDGLNWYLKRDIPNWETCEDGTSYTGHDSFYFYPANPETGENTLGSSVLAGREHTSAASGACGRNDPMYIEQPFRLDRIG</sequence>
<gene>
    <name evidence="2" type="ORF">A9W98_23350</name>
</gene>
<dbReference type="AlphaFoldDB" id="A0A1A6BEN4"/>
<comment type="caution">
    <text evidence="2">The sequence shown here is derived from an EMBL/GenBank/DDBJ whole genome shotgun (WGS) entry which is preliminary data.</text>
</comment>
<feature type="signal peptide" evidence="1">
    <location>
        <begin position="1"/>
        <end position="26"/>
    </location>
</feature>
<proteinExistence type="predicted"/>
<dbReference type="RefSeq" id="WP_065134918.1">
    <property type="nucleotide sequence ID" value="NZ_MAEM01000339.1"/>
</dbReference>